<dbReference type="eggNOG" id="ENOG50337RQ">
    <property type="taxonomic scope" value="Bacteria"/>
</dbReference>
<gene>
    <name evidence="2" type="ordered locus">Daud_0513</name>
</gene>
<dbReference type="STRING" id="477974.Daud_0513"/>
<proteinExistence type="predicted"/>
<protein>
    <submittedName>
        <fullName evidence="2">Uncharacterized protein</fullName>
    </submittedName>
</protein>
<name>B1I2A6_DESAP</name>
<dbReference type="AlphaFoldDB" id="B1I2A6"/>
<evidence type="ECO:0000256" key="1">
    <source>
        <dbReference type="SAM" id="MobiDB-lite"/>
    </source>
</evidence>
<evidence type="ECO:0000313" key="2">
    <source>
        <dbReference type="EMBL" id="ACA59059.1"/>
    </source>
</evidence>
<feature type="region of interest" description="Disordered" evidence="1">
    <location>
        <begin position="1"/>
        <end position="25"/>
    </location>
</feature>
<dbReference type="KEGG" id="dau:Daud_0513"/>
<keyword evidence="3" id="KW-1185">Reference proteome</keyword>
<organism evidence="2 3">
    <name type="scientific">Desulforudis audaxviator (strain MP104C)</name>
    <dbReference type="NCBI Taxonomy" id="477974"/>
    <lineage>
        <taxon>Bacteria</taxon>
        <taxon>Bacillati</taxon>
        <taxon>Bacillota</taxon>
        <taxon>Clostridia</taxon>
        <taxon>Thermoanaerobacterales</taxon>
        <taxon>Candidatus Desulforudaceae</taxon>
        <taxon>Candidatus Desulforudis</taxon>
    </lineage>
</organism>
<evidence type="ECO:0000313" key="3">
    <source>
        <dbReference type="Proteomes" id="UP000008544"/>
    </source>
</evidence>
<dbReference type="Proteomes" id="UP000008544">
    <property type="component" value="Chromosome"/>
</dbReference>
<sequence length="87" mass="10013">MKTTPDAPDRNNYPRSAAEPRPDNRPCYIDPCCPSCGAPLVLLDLLKSPETPEDEIWYDEFICPQCRDGIHLDWPESEFKKVFEAEE</sequence>
<reference evidence="2 3" key="2">
    <citation type="journal article" date="2008" name="Science">
        <title>Environmental genomics reveals a single-species ecosystem deep within Earth.</title>
        <authorList>
            <person name="Chivian D."/>
            <person name="Brodie E.L."/>
            <person name="Alm E.J."/>
            <person name="Culley D.E."/>
            <person name="Dehal P.S."/>
            <person name="Desantis T.Z."/>
            <person name="Gihring T.M."/>
            <person name="Lapidus A."/>
            <person name="Lin L.H."/>
            <person name="Lowry S.R."/>
            <person name="Moser D.P."/>
            <person name="Richardson P.M."/>
            <person name="Southam G."/>
            <person name="Wanger G."/>
            <person name="Pratt L.M."/>
            <person name="Andersen G.L."/>
            <person name="Hazen T.C."/>
            <person name="Brockman F.J."/>
            <person name="Arkin A.P."/>
            <person name="Onstott T.C."/>
        </authorList>
    </citation>
    <scope>NUCLEOTIDE SEQUENCE [LARGE SCALE GENOMIC DNA]</scope>
    <source>
        <strain evidence="2 3">MP104C</strain>
    </source>
</reference>
<reference evidence="3" key="1">
    <citation type="submission" date="2007-10" db="EMBL/GenBank/DDBJ databases">
        <title>Complete sequence of chromosome of Desulforudis audaxviator MP104C.</title>
        <authorList>
            <person name="Copeland A."/>
            <person name="Lucas S."/>
            <person name="Lapidus A."/>
            <person name="Barry K."/>
            <person name="Glavina del Rio T."/>
            <person name="Dalin E."/>
            <person name="Tice H."/>
            <person name="Bruce D."/>
            <person name="Pitluck S."/>
            <person name="Lowry S.R."/>
            <person name="Larimer F."/>
            <person name="Land M.L."/>
            <person name="Hauser L."/>
            <person name="Kyrpides N."/>
            <person name="Ivanova N.N."/>
            <person name="Richardson P."/>
        </authorList>
    </citation>
    <scope>NUCLEOTIDE SEQUENCE [LARGE SCALE GENOMIC DNA]</scope>
    <source>
        <strain evidence="3">MP104C</strain>
    </source>
</reference>
<dbReference type="HOGENOM" id="CLU_2478226_0_0_9"/>
<dbReference type="EMBL" id="CP000860">
    <property type="protein sequence ID" value="ACA59059.1"/>
    <property type="molecule type" value="Genomic_DNA"/>
</dbReference>
<accession>B1I2A6</accession>